<evidence type="ECO:0000256" key="5">
    <source>
        <dbReference type="SAM" id="Phobius"/>
    </source>
</evidence>
<evidence type="ECO:0000256" key="4">
    <source>
        <dbReference type="ARBA" id="ARBA00023136"/>
    </source>
</evidence>
<evidence type="ECO:0000313" key="7">
    <source>
        <dbReference type="EMBL" id="CAJ1405246.1"/>
    </source>
</evidence>
<organism evidence="7 8">
    <name type="scientific">Effrenium voratum</name>
    <dbReference type="NCBI Taxonomy" id="2562239"/>
    <lineage>
        <taxon>Eukaryota</taxon>
        <taxon>Sar</taxon>
        <taxon>Alveolata</taxon>
        <taxon>Dinophyceae</taxon>
        <taxon>Suessiales</taxon>
        <taxon>Symbiodiniaceae</taxon>
        <taxon>Effrenium</taxon>
    </lineage>
</organism>
<dbReference type="InterPro" id="IPR027359">
    <property type="entry name" value="Volt_channel_dom_sf"/>
</dbReference>
<feature type="domain" description="EF-hand" evidence="6">
    <location>
        <begin position="410"/>
        <end position="445"/>
    </location>
</feature>
<comment type="subcellular location">
    <subcellularLocation>
        <location evidence="1">Membrane</location>
        <topology evidence="1">Multi-pass membrane protein</topology>
    </subcellularLocation>
</comment>
<evidence type="ECO:0000259" key="6">
    <source>
        <dbReference type="PROSITE" id="PS50222"/>
    </source>
</evidence>
<keyword evidence="8" id="KW-1185">Reference proteome</keyword>
<dbReference type="InterPro" id="IPR005821">
    <property type="entry name" value="Ion_trans_dom"/>
</dbReference>
<gene>
    <name evidence="7" type="ORF">EVOR1521_LOCUS27520</name>
</gene>
<dbReference type="AlphaFoldDB" id="A0AA36NIK2"/>
<dbReference type="Gene3D" id="1.10.287.70">
    <property type="match status" value="1"/>
</dbReference>
<dbReference type="Pfam" id="PF00520">
    <property type="entry name" value="Ion_trans"/>
    <property type="match status" value="1"/>
</dbReference>
<feature type="transmembrane region" description="Helical" evidence="5">
    <location>
        <begin position="146"/>
        <end position="166"/>
    </location>
</feature>
<dbReference type="PANTHER" id="PTHR10037">
    <property type="entry name" value="VOLTAGE-GATED CATION CHANNEL CALCIUM AND SODIUM"/>
    <property type="match status" value="1"/>
</dbReference>
<dbReference type="EMBL" id="CAUJNA010003575">
    <property type="protein sequence ID" value="CAJ1405246.1"/>
    <property type="molecule type" value="Genomic_DNA"/>
</dbReference>
<dbReference type="PROSITE" id="PS50222">
    <property type="entry name" value="EF_HAND_2"/>
    <property type="match status" value="1"/>
</dbReference>
<dbReference type="InterPro" id="IPR011992">
    <property type="entry name" value="EF-hand-dom_pair"/>
</dbReference>
<feature type="transmembrane region" description="Helical" evidence="5">
    <location>
        <begin position="186"/>
        <end position="206"/>
    </location>
</feature>
<name>A0AA36NIK2_9DINO</name>
<keyword evidence="2 5" id="KW-0812">Transmembrane</keyword>
<accession>A0AA36NIK2</accession>
<dbReference type="GO" id="GO:0005248">
    <property type="term" value="F:voltage-gated sodium channel activity"/>
    <property type="evidence" value="ECO:0007669"/>
    <property type="project" value="TreeGrafter"/>
</dbReference>
<evidence type="ECO:0000313" key="8">
    <source>
        <dbReference type="Proteomes" id="UP001178507"/>
    </source>
</evidence>
<dbReference type="PANTHER" id="PTHR10037:SF62">
    <property type="entry name" value="SODIUM CHANNEL PROTEIN 60E"/>
    <property type="match status" value="1"/>
</dbReference>
<dbReference type="GO" id="GO:0005509">
    <property type="term" value="F:calcium ion binding"/>
    <property type="evidence" value="ECO:0007669"/>
    <property type="project" value="InterPro"/>
</dbReference>
<comment type="caution">
    <text evidence="7">The sequence shown here is derived from an EMBL/GenBank/DDBJ whole genome shotgun (WGS) entry which is preliminary data.</text>
</comment>
<keyword evidence="4 5" id="KW-0472">Membrane</keyword>
<evidence type="ECO:0000256" key="2">
    <source>
        <dbReference type="ARBA" id="ARBA00022692"/>
    </source>
</evidence>
<sequence length="540" mass="60707">MDKASVAMDKATVINMMDEVLRKHDVQIMGQLDSWLLHLDGLLQNNLSTDARDAPVMHNGSTPESNSTLGLERQALPIPEQTASARLNASRSISRRWSMQSYDEAIEEDLRRAAELHRTASSLSVQSDGPWLLQAWRRIRHCANAVVSKPAFDMLFLALIVTNSLYLGAQLEWASFFNGQADEVALGINLGYTVLFTMEFLLRLLANGPRQLFCKTGWLWTWLDIAVVGSSWVEIAFAFASGSQENEANSNLRIIRIFRIGKLLQTVRSFRVLKFLSALRTLVFSIVDATRSLFWALFLLLIILYIFGILFTDAVLDHFNFSPAESELQFYFGSVSRSMTTLFRSILGGVDWYQPADALAAVGPVWTQLFQFYIGLATLTILNVMTGVFCNSALRAAELNHDVMMQNRSVLRGQAAALFRKMDRTGSGGLTITEFEEVFDDEDMKALLESIDITATDAWTLFNSLNIDGDNLLTLDEFTEGCLLLRGAARSVDMYALKQQIRKLREDVSCINQAQSQMQELVRPKAILKSNFCELERLKV</sequence>
<evidence type="ECO:0000256" key="1">
    <source>
        <dbReference type="ARBA" id="ARBA00004141"/>
    </source>
</evidence>
<protein>
    <recommendedName>
        <fullName evidence="6">EF-hand domain-containing protein</fullName>
    </recommendedName>
</protein>
<dbReference type="Gene3D" id="1.10.238.10">
    <property type="entry name" value="EF-hand"/>
    <property type="match status" value="1"/>
</dbReference>
<feature type="transmembrane region" description="Helical" evidence="5">
    <location>
        <begin position="293"/>
        <end position="316"/>
    </location>
</feature>
<dbReference type="InterPro" id="IPR043203">
    <property type="entry name" value="VGCC_Ca_Na"/>
</dbReference>
<reference evidence="7" key="1">
    <citation type="submission" date="2023-08" db="EMBL/GenBank/DDBJ databases">
        <authorList>
            <person name="Chen Y."/>
            <person name="Shah S."/>
            <person name="Dougan E. K."/>
            <person name="Thang M."/>
            <person name="Chan C."/>
        </authorList>
    </citation>
    <scope>NUCLEOTIDE SEQUENCE</scope>
</reference>
<proteinExistence type="predicted"/>
<keyword evidence="3 5" id="KW-1133">Transmembrane helix</keyword>
<dbReference type="SUPFAM" id="SSF81324">
    <property type="entry name" value="Voltage-gated potassium channels"/>
    <property type="match status" value="1"/>
</dbReference>
<dbReference type="GO" id="GO:0001518">
    <property type="term" value="C:voltage-gated sodium channel complex"/>
    <property type="evidence" value="ECO:0007669"/>
    <property type="project" value="TreeGrafter"/>
</dbReference>
<dbReference type="Gene3D" id="1.20.120.350">
    <property type="entry name" value="Voltage-gated potassium channels. Chain C"/>
    <property type="match status" value="1"/>
</dbReference>
<dbReference type="Proteomes" id="UP001178507">
    <property type="component" value="Unassembled WGS sequence"/>
</dbReference>
<evidence type="ECO:0000256" key="3">
    <source>
        <dbReference type="ARBA" id="ARBA00022989"/>
    </source>
</evidence>
<dbReference type="InterPro" id="IPR002048">
    <property type="entry name" value="EF_hand_dom"/>
</dbReference>
<dbReference type="SUPFAM" id="SSF47473">
    <property type="entry name" value="EF-hand"/>
    <property type="match status" value="1"/>
</dbReference>
<feature type="transmembrane region" description="Helical" evidence="5">
    <location>
        <begin position="370"/>
        <end position="394"/>
    </location>
</feature>